<dbReference type="Proteomes" id="UP001428290">
    <property type="component" value="Unassembled WGS sequence"/>
</dbReference>
<dbReference type="EMBL" id="BAABRU010000010">
    <property type="protein sequence ID" value="GAA5529262.1"/>
    <property type="molecule type" value="Genomic_DNA"/>
</dbReference>
<evidence type="ECO:0000313" key="4">
    <source>
        <dbReference type="Proteomes" id="UP001428290"/>
    </source>
</evidence>
<evidence type="ECO:0000259" key="2">
    <source>
        <dbReference type="Pfam" id="PF13439"/>
    </source>
</evidence>
<feature type="domain" description="Glycosyl transferase family 1" evidence="1">
    <location>
        <begin position="172"/>
        <end position="333"/>
    </location>
</feature>
<proteinExistence type="predicted"/>
<comment type="caution">
    <text evidence="3">The sequence shown here is derived from an EMBL/GenBank/DDBJ whole genome shotgun (WGS) entry which is preliminary data.</text>
</comment>
<dbReference type="Pfam" id="PF00534">
    <property type="entry name" value="Glycos_transf_1"/>
    <property type="match status" value="1"/>
</dbReference>
<organism evidence="3 4">
    <name type="scientific">Herpetosiphon gulosus</name>
    <dbReference type="NCBI Taxonomy" id="1973496"/>
    <lineage>
        <taxon>Bacteria</taxon>
        <taxon>Bacillati</taxon>
        <taxon>Chloroflexota</taxon>
        <taxon>Chloroflexia</taxon>
        <taxon>Herpetosiphonales</taxon>
        <taxon>Herpetosiphonaceae</taxon>
        <taxon>Herpetosiphon</taxon>
    </lineage>
</organism>
<protein>
    <submittedName>
        <fullName evidence="3">D-inositol-3-phosphate glycosyltransferase</fullName>
    </submittedName>
</protein>
<dbReference type="PANTHER" id="PTHR45947">
    <property type="entry name" value="SULFOQUINOVOSYL TRANSFERASE SQD2"/>
    <property type="match status" value="1"/>
</dbReference>
<dbReference type="InterPro" id="IPR001296">
    <property type="entry name" value="Glyco_trans_1"/>
</dbReference>
<evidence type="ECO:0000259" key="1">
    <source>
        <dbReference type="Pfam" id="PF00534"/>
    </source>
</evidence>
<keyword evidence="4" id="KW-1185">Reference proteome</keyword>
<feature type="domain" description="Glycosyltransferase subfamily 4-like N-terminal" evidence="2">
    <location>
        <begin position="26"/>
        <end position="166"/>
    </location>
</feature>
<reference evidence="3 4" key="1">
    <citation type="submission" date="2024-02" db="EMBL/GenBank/DDBJ databases">
        <title>Herpetosiphon gulosus NBRC 112829.</title>
        <authorList>
            <person name="Ichikawa N."/>
            <person name="Katano-Makiyama Y."/>
            <person name="Hidaka K."/>
        </authorList>
    </citation>
    <scope>NUCLEOTIDE SEQUENCE [LARGE SCALE GENOMIC DNA]</scope>
    <source>
        <strain evidence="3 4">NBRC 112829</strain>
    </source>
</reference>
<sequence>MQQLRIAFLDSWLQAVVDGSGTAAAIGGLARTLQARGHVVDRIVPTGKWPRNLTLRRLYYNWQLPRRLANHNYNLVVGFDIDGVRVAQRLNVPYICSIKGVIAEEQRHEQGFIRALLWSLSRIELINARRAPKVISTSEYCRQMIHAHYAVPISKIGIVPEGIDLSLWQEQAHSTQRDPWTVLCVARQYPRKHVIDLIRAFASVIEQVPQAQLVIIGDGPDHDVLRGVVRAYNLESSVRMLGAIADDAEVRAWYGRSSIFCLPSVQEGFGIVFLEAMASGLPIVSTNAAAIPEVVPHGQAGTLVAPNDVTAIAEALIELLQNPELQQRYRDYGLQHVQQYAWEQVTDRFLAAVWA</sequence>
<dbReference type="SUPFAM" id="SSF53756">
    <property type="entry name" value="UDP-Glycosyltransferase/glycogen phosphorylase"/>
    <property type="match status" value="1"/>
</dbReference>
<dbReference type="InterPro" id="IPR028098">
    <property type="entry name" value="Glyco_trans_4-like_N"/>
</dbReference>
<dbReference type="CDD" id="cd03801">
    <property type="entry name" value="GT4_PimA-like"/>
    <property type="match status" value="1"/>
</dbReference>
<dbReference type="PANTHER" id="PTHR45947:SF3">
    <property type="entry name" value="SULFOQUINOVOSYL TRANSFERASE SQD2"/>
    <property type="match status" value="1"/>
</dbReference>
<gene>
    <name evidence="3" type="primary">mshA_19</name>
    <name evidence="3" type="ORF">Hgul01_03068</name>
</gene>
<name>A0ABP9X1F2_9CHLR</name>
<dbReference type="Pfam" id="PF13439">
    <property type="entry name" value="Glyco_transf_4"/>
    <property type="match status" value="1"/>
</dbReference>
<accession>A0ABP9X1F2</accession>
<dbReference type="InterPro" id="IPR050194">
    <property type="entry name" value="Glycosyltransferase_grp1"/>
</dbReference>
<dbReference type="Gene3D" id="3.40.50.2000">
    <property type="entry name" value="Glycogen Phosphorylase B"/>
    <property type="match status" value="2"/>
</dbReference>
<evidence type="ECO:0000313" key="3">
    <source>
        <dbReference type="EMBL" id="GAA5529262.1"/>
    </source>
</evidence>
<dbReference type="RefSeq" id="WP_345722875.1">
    <property type="nucleotide sequence ID" value="NZ_BAABRU010000010.1"/>
</dbReference>